<keyword evidence="2" id="KW-1185">Reference proteome</keyword>
<evidence type="ECO:0000313" key="1">
    <source>
        <dbReference type="EMBL" id="RMZ98049.1"/>
    </source>
</evidence>
<dbReference type="Proteomes" id="UP000276133">
    <property type="component" value="Unassembled WGS sequence"/>
</dbReference>
<organism evidence="1 2">
    <name type="scientific">Brachionus plicatilis</name>
    <name type="common">Marine rotifer</name>
    <name type="synonym">Brachionus muelleri</name>
    <dbReference type="NCBI Taxonomy" id="10195"/>
    <lineage>
        <taxon>Eukaryota</taxon>
        <taxon>Metazoa</taxon>
        <taxon>Spiralia</taxon>
        <taxon>Gnathifera</taxon>
        <taxon>Rotifera</taxon>
        <taxon>Eurotatoria</taxon>
        <taxon>Monogononta</taxon>
        <taxon>Pseudotrocha</taxon>
        <taxon>Ploima</taxon>
        <taxon>Brachionidae</taxon>
        <taxon>Brachionus</taxon>
    </lineage>
</organism>
<gene>
    <name evidence="1" type="ORF">BpHYR1_024888</name>
</gene>
<name>A0A3M7PG96_BRAPC</name>
<reference evidence="1 2" key="1">
    <citation type="journal article" date="2018" name="Sci. Rep.">
        <title>Genomic signatures of local adaptation to the degree of environmental predictability in rotifers.</title>
        <authorList>
            <person name="Franch-Gras L."/>
            <person name="Hahn C."/>
            <person name="Garcia-Roger E.M."/>
            <person name="Carmona M.J."/>
            <person name="Serra M."/>
            <person name="Gomez A."/>
        </authorList>
    </citation>
    <scope>NUCLEOTIDE SEQUENCE [LARGE SCALE GENOMIC DNA]</scope>
    <source>
        <strain evidence="1">HYR1</strain>
    </source>
</reference>
<evidence type="ECO:0000313" key="2">
    <source>
        <dbReference type="Proteomes" id="UP000276133"/>
    </source>
</evidence>
<sequence>MSMFYKTTYKQIGYDFLALMITSNGVMNFCINNICLNFDIQNESEMFSNIIHKPKIIKIKFRFLSVLCSNQD</sequence>
<comment type="caution">
    <text evidence="1">The sequence shown here is derived from an EMBL/GenBank/DDBJ whole genome shotgun (WGS) entry which is preliminary data.</text>
</comment>
<dbReference type="EMBL" id="REGN01011015">
    <property type="protein sequence ID" value="RMZ98049.1"/>
    <property type="molecule type" value="Genomic_DNA"/>
</dbReference>
<proteinExistence type="predicted"/>
<protein>
    <submittedName>
        <fullName evidence="1">Uncharacterized protein</fullName>
    </submittedName>
</protein>
<accession>A0A3M7PG96</accession>
<dbReference type="AlphaFoldDB" id="A0A3M7PG96"/>